<evidence type="ECO:0000256" key="5">
    <source>
        <dbReference type="PIRSR" id="PIRSR001430-1"/>
    </source>
</evidence>
<dbReference type="NCBIfam" id="TIGR00071">
    <property type="entry name" value="hisT_truA"/>
    <property type="match status" value="1"/>
</dbReference>
<dbReference type="GO" id="GO:0160147">
    <property type="term" value="F:tRNA pseudouridine(38-40) synthase activity"/>
    <property type="evidence" value="ECO:0007669"/>
    <property type="project" value="UniProtKB-EC"/>
</dbReference>
<keyword evidence="3 4" id="KW-0413">Isomerase</keyword>
<dbReference type="PANTHER" id="PTHR11142">
    <property type="entry name" value="PSEUDOURIDYLATE SYNTHASE"/>
    <property type="match status" value="1"/>
</dbReference>
<evidence type="ECO:0000256" key="6">
    <source>
        <dbReference type="PIRSR" id="PIRSR001430-2"/>
    </source>
</evidence>
<name>A0A916QDN9_9BACL</name>
<dbReference type="PANTHER" id="PTHR11142:SF0">
    <property type="entry name" value="TRNA PSEUDOURIDINE SYNTHASE-LIKE 1"/>
    <property type="match status" value="1"/>
</dbReference>
<comment type="catalytic activity">
    <reaction evidence="4 7">
        <text>uridine(38/39/40) in tRNA = pseudouridine(38/39/40) in tRNA</text>
        <dbReference type="Rhea" id="RHEA:22376"/>
        <dbReference type="Rhea" id="RHEA-COMP:10085"/>
        <dbReference type="Rhea" id="RHEA-COMP:10087"/>
        <dbReference type="ChEBI" id="CHEBI:65314"/>
        <dbReference type="ChEBI" id="CHEBI:65315"/>
        <dbReference type="EC" id="5.4.99.12"/>
    </reaction>
</comment>
<dbReference type="InterPro" id="IPR020094">
    <property type="entry name" value="TruA/RsuA/RluB/E/F_N"/>
</dbReference>
<dbReference type="AlphaFoldDB" id="A0A916QDN9"/>
<evidence type="ECO:0000256" key="2">
    <source>
        <dbReference type="ARBA" id="ARBA00022694"/>
    </source>
</evidence>
<dbReference type="GO" id="GO:0031119">
    <property type="term" value="P:tRNA pseudouridine synthesis"/>
    <property type="evidence" value="ECO:0007669"/>
    <property type="project" value="UniProtKB-UniRule"/>
</dbReference>
<organism evidence="9 10">
    <name type="scientific">Insulibacter thermoxylanivorax</name>
    <dbReference type="NCBI Taxonomy" id="2749268"/>
    <lineage>
        <taxon>Bacteria</taxon>
        <taxon>Bacillati</taxon>
        <taxon>Bacillota</taxon>
        <taxon>Bacilli</taxon>
        <taxon>Bacillales</taxon>
        <taxon>Paenibacillaceae</taxon>
        <taxon>Insulibacter</taxon>
    </lineage>
</organism>
<dbReference type="FunFam" id="3.30.70.580:FF:000001">
    <property type="entry name" value="tRNA pseudouridine synthase A"/>
    <property type="match status" value="1"/>
</dbReference>
<comment type="subunit">
    <text evidence="4">Homodimer.</text>
</comment>
<accession>A0A916QDN9</accession>
<keyword evidence="10" id="KW-1185">Reference proteome</keyword>
<dbReference type="InterPro" id="IPR020097">
    <property type="entry name" value="PsdUridine_synth_TruA_a/b_dom"/>
</dbReference>
<dbReference type="Gene3D" id="3.30.70.660">
    <property type="entry name" value="Pseudouridine synthase I, catalytic domain, C-terminal subdomain"/>
    <property type="match status" value="1"/>
</dbReference>
<reference evidence="9" key="2">
    <citation type="journal article" date="2021" name="Data Brief">
        <title>Draft genome sequence data of the facultative, thermophilic, xylanolytic bacterium Paenibacillus sp. strain DA-C8.</title>
        <authorList>
            <person name="Chhe C."/>
            <person name="Uke A."/>
            <person name="Baramee S."/>
            <person name="Ungkulpasvich U."/>
            <person name="Tachaapaikoon C."/>
            <person name="Pason P."/>
            <person name="Waeonukul R."/>
            <person name="Ratanakhanokchai K."/>
            <person name="Kosugi A."/>
        </authorList>
    </citation>
    <scope>NUCLEOTIDE SEQUENCE</scope>
    <source>
        <strain evidence="9">DA-C8</strain>
    </source>
</reference>
<evidence type="ECO:0000256" key="7">
    <source>
        <dbReference type="RuleBase" id="RU003792"/>
    </source>
</evidence>
<evidence type="ECO:0000256" key="3">
    <source>
        <dbReference type="ARBA" id="ARBA00023235"/>
    </source>
</evidence>
<evidence type="ECO:0000313" key="9">
    <source>
        <dbReference type="EMBL" id="GFR38822.1"/>
    </source>
</evidence>
<dbReference type="InterPro" id="IPR001406">
    <property type="entry name" value="PsdUridine_synth_TruA"/>
</dbReference>
<evidence type="ECO:0000259" key="8">
    <source>
        <dbReference type="Pfam" id="PF01416"/>
    </source>
</evidence>
<dbReference type="Gene3D" id="3.30.70.580">
    <property type="entry name" value="Pseudouridine synthase I, catalytic domain, N-terminal subdomain"/>
    <property type="match status" value="1"/>
</dbReference>
<comment type="function">
    <text evidence="4">Formation of pseudouridine at positions 38, 39 and 40 in the anticodon stem and loop of transfer RNAs.</text>
</comment>
<dbReference type="HAMAP" id="MF_00171">
    <property type="entry name" value="TruA"/>
    <property type="match status" value="1"/>
</dbReference>
<comment type="caution">
    <text evidence="9">The sequence shown here is derived from an EMBL/GenBank/DDBJ whole genome shotgun (WGS) entry which is preliminary data.</text>
</comment>
<dbReference type="CDD" id="cd02570">
    <property type="entry name" value="PseudoU_synth_EcTruA"/>
    <property type="match status" value="1"/>
</dbReference>
<evidence type="ECO:0000313" key="10">
    <source>
        <dbReference type="Proteomes" id="UP000654993"/>
    </source>
</evidence>
<comment type="similarity">
    <text evidence="1 4 7">Belongs to the tRNA pseudouridine synthase TruA family.</text>
</comment>
<protein>
    <recommendedName>
        <fullName evidence="4">tRNA pseudouridine synthase A</fullName>
        <ecNumber evidence="4">5.4.99.12</ecNumber>
    </recommendedName>
    <alternativeName>
        <fullName evidence="4">tRNA pseudouridine(38-40) synthase</fullName>
    </alternativeName>
    <alternativeName>
        <fullName evidence="4">tRNA pseudouridylate synthase I</fullName>
    </alternativeName>
    <alternativeName>
        <fullName evidence="4">tRNA-uridine isomerase I</fullName>
    </alternativeName>
</protein>
<feature type="domain" description="Pseudouridine synthase I TruA alpha/beta" evidence="8">
    <location>
        <begin position="15"/>
        <end position="110"/>
    </location>
</feature>
<dbReference type="EMBL" id="BMAQ01000029">
    <property type="protein sequence ID" value="GFR38822.1"/>
    <property type="molecule type" value="Genomic_DNA"/>
</dbReference>
<dbReference type="InterPro" id="IPR020103">
    <property type="entry name" value="PsdUridine_synth_cat_dom_sf"/>
</dbReference>
<comment type="caution">
    <text evidence="4">Lacks conserved residue(s) required for the propagation of feature annotation.</text>
</comment>
<reference evidence="9" key="1">
    <citation type="submission" date="2020-08" db="EMBL/GenBank/DDBJ databases">
        <authorList>
            <person name="Uke A."/>
            <person name="Chhe C."/>
            <person name="Baramee S."/>
            <person name="Kosugi A."/>
        </authorList>
    </citation>
    <scope>NUCLEOTIDE SEQUENCE</scope>
    <source>
        <strain evidence="9">DA-C8</strain>
    </source>
</reference>
<feature type="binding site" evidence="4 6">
    <location>
        <position position="118"/>
    </location>
    <ligand>
        <name>substrate</name>
    </ligand>
</feature>
<sequence>MGKVIGMRRNIRLTVSYDGTDYQGFQAQSHTDQTIQTQLEHAIYRLTGTKTSVIGSGRTDAGVHARGQVVNFYTDSSIPIERWALALNSLLPKDIVVTEAKAVSEDFHARKSARKKTYRYTINNRRFPDVLMRRYQYHVPVPLRLEPMEQALQLLVGEHDFTSFCSAKSTQASHVRTIYEARLAAEEDGVLHIYVTGNGFLYNMVRIIAGTIIEVGLGKRTVEDIRRLLELQDRTKSGITAPPHGLVLWEVFYDEE</sequence>
<gene>
    <name evidence="4 9" type="primary">truA</name>
    <name evidence="9" type="ORF">PRECH8_21180</name>
</gene>
<dbReference type="Proteomes" id="UP000654993">
    <property type="component" value="Unassembled WGS sequence"/>
</dbReference>
<dbReference type="SUPFAM" id="SSF55120">
    <property type="entry name" value="Pseudouridine synthase"/>
    <property type="match status" value="1"/>
</dbReference>
<dbReference type="PIRSF" id="PIRSF001430">
    <property type="entry name" value="tRNA_psdUrid_synth"/>
    <property type="match status" value="1"/>
</dbReference>
<dbReference type="EC" id="5.4.99.12" evidence="4"/>
<evidence type="ECO:0000256" key="1">
    <source>
        <dbReference type="ARBA" id="ARBA00009375"/>
    </source>
</evidence>
<dbReference type="InterPro" id="IPR020095">
    <property type="entry name" value="PsdUridine_synth_TruA_C"/>
</dbReference>
<keyword evidence="2 4" id="KW-0819">tRNA processing</keyword>
<dbReference type="GO" id="GO:0003723">
    <property type="term" value="F:RNA binding"/>
    <property type="evidence" value="ECO:0007669"/>
    <property type="project" value="InterPro"/>
</dbReference>
<dbReference type="Pfam" id="PF01416">
    <property type="entry name" value="PseudoU_synth_1"/>
    <property type="match status" value="2"/>
</dbReference>
<feature type="active site" description="Nucleophile" evidence="4 5">
    <location>
        <position position="60"/>
    </location>
</feature>
<feature type="domain" description="Pseudouridine synthase I TruA alpha/beta" evidence="8">
    <location>
        <begin position="151"/>
        <end position="254"/>
    </location>
</feature>
<evidence type="ECO:0000256" key="4">
    <source>
        <dbReference type="HAMAP-Rule" id="MF_00171"/>
    </source>
</evidence>
<proteinExistence type="inferred from homology"/>